<dbReference type="RefSeq" id="WP_175484539.1">
    <property type="nucleotide sequence ID" value="NZ_FOPF01000001.1"/>
</dbReference>
<feature type="transmembrane region" description="Helical" evidence="1">
    <location>
        <begin position="27"/>
        <end position="50"/>
    </location>
</feature>
<keyword evidence="1" id="KW-0472">Membrane</keyword>
<evidence type="ECO:0000313" key="3">
    <source>
        <dbReference type="Proteomes" id="UP000193870"/>
    </source>
</evidence>
<dbReference type="EMBL" id="FWFV01000001">
    <property type="protein sequence ID" value="SLN14734.1"/>
    <property type="molecule type" value="Genomic_DNA"/>
</dbReference>
<sequence>MKRHVQKEDEIFQPDDPEEGWRDWLPLWLATWGSLIVSVVFFGISVASFFSY</sequence>
<accession>A0A1Y5RF15</accession>
<keyword evidence="1" id="KW-0812">Transmembrane</keyword>
<keyword evidence="3" id="KW-1185">Reference proteome</keyword>
<name>A0A1Y5RF15_9RHOB</name>
<evidence type="ECO:0000256" key="1">
    <source>
        <dbReference type="SAM" id="Phobius"/>
    </source>
</evidence>
<organism evidence="2 3">
    <name type="scientific">Palleronia marisminoris</name>
    <dbReference type="NCBI Taxonomy" id="315423"/>
    <lineage>
        <taxon>Bacteria</taxon>
        <taxon>Pseudomonadati</taxon>
        <taxon>Pseudomonadota</taxon>
        <taxon>Alphaproteobacteria</taxon>
        <taxon>Rhodobacterales</taxon>
        <taxon>Roseobacteraceae</taxon>
        <taxon>Palleronia</taxon>
    </lineage>
</organism>
<evidence type="ECO:0000313" key="2">
    <source>
        <dbReference type="EMBL" id="SLN14734.1"/>
    </source>
</evidence>
<dbReference type="Proteomes" id="UP000193870">
    <property type="component" value="Unassembled WGS sequence"/>
</dbReference>
<dbReference type="AlphaFoldDB" id="A0A1Y5RF15"/>
<gene>
    <name evidence="2" type="ORF">PAM7066_00281</name>
</gene>
<proteinExistence type="predicted"/>
<keyword evidence="1" id="KW-1133">Transmembrane helix</keyword>
<reference evidence="2 3" key="1">
    <citation type="submission" date="2017-03" db="EMBL/GenBank/DDBJ databases">
        <authorList>
            <person name="Afonso C.L."/>
            <person name="Miller P.J."/>
            <person name="Scott M.A."/>
            <person name="Spackman E."/>
            <person name="Goraichik I."/>
            <person name="Dimitrov K.M."/>
            <person name="Suarez D.L."/>
            <person name="Swayne D.E."/>
        </authorList>
    </citation>
    <scope>NUCLEOTIDE SEQUENCE [LARGE SCALE GENOMIC DNA]</scope>
    <source>
        <strain evidence="2 3">CECT 7066</strain>
    </source>
</reference>
<protein>
    <submittedName>
        <fullName evidence="2">Uncharacterized protein</fullName>
    </submittedName>
</protein>